<evidence type="ECO:0000256" key="2">
    <source>
        <dbReference type="ARBA" id="ARBA00022692"/>
    </source>
</evidence>
<evidence type="ECO:0000256" key="4">
    <source>
        <dbReference type="ARBA" id="ARBA00023136"/>
    </source>
</evidence>
<dbReference type="Pfam" id="PF13564">
    <property type="entry name" value="DoxX_2"/>
    <property type="match status" value="1"/>
</dbReference>
<dbReference type="RefSeq" id="WP_162638230.1">
    <property type="nucleotide sequence ID" value="NZ_CP048286.1"/>
</dbReference>
<evidence type="ECO:0000256" key="1">
    <source>
        <dbReference type="ARBA" id="ARBA00004141"/>
    </source>
</evidence>
<evidence type="ECO:0000313" key="6">
    <source>
        <dbReference type="EMBL" id="QHW29660.1"/>
    </source>
</evidence>
<dbReference type="Proteomes" id="UP000479114">
    <property type="component" value="Chromosome"/>
</dbReference>
<name>A0A6C0NTW3_9BACL</name>
<keyword evidence="4 5" id="KW-0472">Membrane</keyword>
<dbReference type="AlphaFoldDB" id="A0A6C0NTW3"/>
<sequence>MAKEFEKLGLPSFFNFLTGSFEIAGSIGMIAGFWYQKAASLAGLMLGSTMLVAAFMLIVIARDPLKKALPAIVLSLLSFAIALYMI</sequence>
<dbReference type="EMBL" id="CP048286">
    <property type="protein sequence ID" value="QHW29660.1"/>
    <property type="molecule type" value="Genomic_DNA"/>
</dbReference>
<keyword evidence="2 5" id="KW-0812">Transmembrane</keyword>
<dbReference type="InterPro" id="IPR032808">
    <property type="entry name" value="DoxX"/>
</dbReference>
<dbReference type="KEGG" id="prz:GZH47_01615"/>
<keyword evidence="3 5" id="KW-1133">Transmembrane helix</keyword>
<gene>
    <name evidence="6" type="ORF">GZH47_01615</name>
</gene>
<accession>A0A6C0NTW3</accession>
<feature type="transmembrane region" description="Helical" evidence="5">
    <location>
        <begin position="12"/>
        <end position="35"/>
    </location>
</feature>
<feature type="transmembrane region" description="Helical" evidence="5">
    <location>
        <begin position="41"/>
        <end position="61"/>
    </location>
</feature>
<evidence type="ECO:0000256" key="5">
    <source>
        <dbReference type="SAM" id="Phobius"/>
    </source>
</evidence>
<reference evidence="6 7" key="1">
    <citation type="submission" date="2020-02" db="EMBL/GenBank/DDBJ databases">
        <title>Paenibacillus sp. nov., isolated from rhizosphere soil of tomato.</title>
        <authorList>
            <person name="Weon H.-Y."/>
            <person name="Lee S.A."/>
        </authorList>
    </citation>
    <scope>NUCLEOTIDE SEQUENCE [LARGE SCALE GENOMIC DNA]</scope>
    <source>
        <strain evidence="6 7">14171R-81</strain>
    </source>
</reference>
<evidence type="ECO:0000313" key="7">
    <source>
        <dbReference type="Proteomes" id="UP000479114"/>
    </source>
</evidence>
<keyword evidence="7" id="KW-1185">Reference proteome</keyword>
<feature type="transmembrane region" description="Helical" evidence="5">
    <location>
        <begin position="68"/>
        <end position="85"/>
    </location>
</feature>
<evidence type="ECO:0000256" key="3">
    <source>
        <dbReference type="ARBA" id="ARBA00022989"/>
    </source>
</evidence>
<comment type="subcellular location">
    <subcellularLocation>
        <location evidence="1">Membrane</location>
        <topology evidence="1">Multi-pass membrane protein</topology>
    </subcellularLocation>
</comment>
<organism evidence="6 7">
    <name type="scientific">Paenibacillus rhizovicinus</name>
    <dbReference type="NCBI Taxonomy" id="2704463"/>
    <lineage>
        <taxon>Bacteria</taxon>
        <taxon>Bacillati</taxon>
        <taxon>Bacillota</taxon>
        <taxon>Bacilli</taxon>
        <taxon>Bacillales</taxon>
        <taxon>Paenibacillaceae</taxon>
        <taxon>Paenibacillus</taxon>
    </lineage>
</organism>
<dbReference type="GO" id="GO:0016020">
    <property type="term" value="C:membrane"/>
    <property type="evidence" value="ECO:0007669"/>
    <property type="project" value="UniProtKB-SubCell"/>
</dbReference>
<proteinExistence type="predicted"/>
<protein>
    <submittedName>
        <fullName evidence="6">DoxX family membrane protein</fullName>
    </submittedName>
</protein>